<name>A0A2P7QHD9_9SPHN</name>
<comment type="caution">
    <text evidence="1">The sequence shown here is derived from an EMBL/GenBank/DDBJ whole genome shotgun (WGS) entry which is preliminary data.</text>
</comment>
<reference evidence="1 2" key="1">
    <citation type="submission" date="2018-03" db="EMBL/GenBank/DDBJ databases">
        <title>The draft genome of Sphingosinicella sp. GL-C-18.</title>
        <authorList>
            <person name="Liu L."/>
            <person name="Li L."/>
            <person name="Liang L."/>
            <person name="Zhang X."/>
            <person name="Wang T."/>
        </authorList>
    </citation>
    <scope>NUCLEOTIDE SEQUENCE [LARGE SCALE GENOMIC DNA]</scope>
    <source>
        <strain evidence="1 2">GL-C-18</strain>
    </source>
</reference>
<gene>
    <name evidence="1" type="ORF">C7I55_23015</name>
</gene>
<dbReference type="EMBL" id="PXYI01000009">
    <property type="protein sequence ID" value="PSJ37389.1"/>
    <property type="molecule type" value="Genomic_DNA"/>
</dbReference>
<protein>
    <submittedName>
        <fullName evidence="1">Uncharacterized protein</fullName>
    </submittedName>
</protein>
<evidence type="ECO:0000313" key="1">
    <source>
        <dbReference type="EMBL" id="PSJ37389.1"/>
    </source>
</evidence>
<accession>A0A2P7QHD9</accession>
<dbReference type="Proteomes" id="UP000241167">
    <property type="component" value="Unassembled WGS sequence"/>
</dbReference>
<sequence>MMVFSLYIKDDALVLACRQDGLVRAADRRSPLTNFQRALADGVLTTLLGAQDDRHRRFVVSR</sequence>
<proteinExistence type="predicted"/>
<organism evidence="1 2">
    <name type="scientific">Allosphingosinicella deserti</name>
    <dbReference type="NCBI Taxonomy" id="2116704"/>
    <lineage>
        <taxon>Bacteria</taxon>
        <taxon>Pseudomonadati</taxon>
        <taxon>Pseudomonadota</taxon>
        <taxon>Alphaproteobacteria</taxon>
        <taxon>Sphingomonadales</taxon>
        <taxon>Sphingomonadaceae</taxon>
        <taxon>Allosphingosinicella</taxon>
    </lineage>
</organism>
<dbReference type="AlphaFoldDB" id="A0A2P7QHD9"/>
<keyword evidence="2" id="KW-1185">Reference proteome</keyword>
<evidence type="ECO:0000313" key="2">
    <source>
        <dbReference type="Proteomes" id="UP000241167"/>
    </source>
</evidence>
<dbReference type="RefSeq" id="WP_106515379.1">
    <property type="nucleotide sequence ID" value="NZ_PXYI01000009.1"/>
</dbReference>